<dbReference type="Proteomes" id="UP000290204">
    <property type="component" value="Unassembled WGS sequence"/>
</dbReference>
<dbReference type="SUPFAM" id="SSF50475">
    <property type="entry name" value="FMN-binding split barrel"/>
    <property type="match status" value="1"/>
</dbReference>
<reference evidence="1 2" key="1">
    <citation type="submission" date="2019-01" db="EMBL/GenBank/DDBJ databases">
        <title>Lacibacter sp. strain TTM-7.</title>
        <authorList>
            <person name="Chen W.-M."/>
        </authorList>
    </citation>
    <scope>NUCLEOTIDE SEQUENCE [LARGE SCALE GENOMIC DNA]</scope>
    <source>
        <strain evidence="1 2">TTM-7</strain>
    </source>
</reference>
<dbReference type="RefSeq" id="WP_129129675.1">
    <property type="nucleotide sequence ID" value="NZ_SDHW01000001.1"/>
</dbReference>
<comment type="caution">
    <text evidence="1">The sequence shown here is derived from an EMBL/GenBank/DDBJ whole genome shotgun (WGS) entry which is preliminary data.</text>
</comment>
<organism evidence="1 2">
    <name type="scientific">Lacibacter luteus</name>
    <dbReference type="NCBI Taxonomy" id="2508719"/>
    <lineage>
        <taxon>Bacteria</taxon>
        <taxon>Pseudomonadati</taxon>
        <taxon>Bacteroidota</taxon>
        <taxon>Chitinophagia</taxon>
        <taxon>Chitinophagales</taxon>
        <taxon>Chitinophagaceae</taxon>
        <taxon>Lacibacter</taxon>
    </lineage>
</organism>
<dbReference type="Pfam" id="PF04299">
    <property type="entry name" value="FMN_bind_2"/>
    <property type="match status" value="1"/>
</dbReference>
<dbReference type="PIRSF" id="PIRSF010372">
    <property type="entry name" value="PaiB"/>
    <property type="match status" value="1"/>
</dbReference>
<evidence type="ECO:0000313" key="1">
    <source>
        <dbReference type="EMBL" id="RXK62304.1"/>
    </source>
</evidence>
<proteinExistence type="predicted"/>
<gene>
    <name evidence="1" type="ORF">ESA94_04645</name>
</gene>
<dbReference type="OrthoDB" id="9794948at2"/>
<protein>
    <submittedName>
        <fullName evidence="1">FMN-binding negative transcriptional regulator</fullName>
    </submittedName>
</protein>
<sequence>MYNSAQFKEEDQQQVIEFMKAHPFAMLIGNSNGRAVATQVPLMIEEREGKLFLLGHITRKQDHQLVFEENAEALVIFTGAHAYVSATWYENPQTVSTWNYSSVHVRGKLVFLDEEGLIAALRKLSLHYEKQNQQSSTVYDNLPADYAAKMLKAIVGFEIEVASVDHVFKLSQNRDAKSYDRIINRLKEEGREAAEVAKTMEERKDKVFGK</sequence>
<dbReference type="InterPro" id="IPR007396">
    <property type="entry name" value="TR_PAI2-type"/>
</dbReference>
<accession>A0A4Q1CNB2</accession>
<dbReference type="AlphaFoldDB" id="A0A4Q1CNB2"/>
<dbReference type="Gene3D" id="2.30.110.10">
    <property type="entry name" value="Electron Transport, Fmn-binding Protein, Chain A"/>
    <property type="match status" value="1"/>
</dbReference>
<dbReference type="PANTHER" id="PTHR35802">
    <property type="entry name" value="PROTEASE SYNTHASE AND SPORULATION PROTEIN PAI 2"/>
    <property type="match status" value="1"/>
</dbReference>
<name>A0A4Q1CNB2_9BACT</name>
<keyword evidence="2" id="KW-1185">Reference proteome</keyword>
<dbReference type="PANTHER" id="PTHR35802:SF1">
    <property type="entry name" value="PROTEASE SYNTHASE AND SPORULATION PROTEIN PAI 2"/>
    <property type="match status" value="1"/>
</dbReference>
<evidence type="ECO:0000313" key="2">
    <source>
        <dbReference type="Proteomes" id="UP000290204"/>
    </source>
</evidence>
<dbReference type="EMBL" id="SDHW01000001">
    <property type="protein sequence ID" value="RXK62304.1"/>
    <property type="molecule type" value="Genomic_DNA"/>
</dbReference>
<dbReference type="InterPro" id="IPR012349">
    <property type="entry name" value="Split_barrel_FMN-bd"/>
</dbReference>